<dbReference type="PROSITE" id="PS50222">
    <property type="entry name" value="EF_HAND_2"/>
    <property type="match status" value="1"/>
</dbReference>
<accession>A0A8W8M8D1</accession>
<feature type="transmembrane region" description="Helical" evidence="2">
    <location>
        <begin position="225"/>
        <end position="243"/>
    </location>
</feature>
<feature type="domain" description="EF-hand" evidence="3">
    <location>
        <begin position="253"/>
        <end position="288"/>
    </location>
</feature>
<name>A0A8W8M8D1_MAGGI</name>
<feature type="transmembrane region" description="Helical" evidence="2">
    <location>
        <begin position="90"/>
        <end position="107"/>
    </location>
</feature>
<evidence type="ECO:0000313" key="5">
    <source>
        <dbReference type="Proteomes" id="UP000005408"/>
    </source>
</evidence>
<proteinExistence type="predicted"/>
<dbReference type="Proteomes" id="UP000005408">
    <property type="component" value="Unassembled WGS sequence"/>
</dbReference>
<dbReference type="OrthoDB" id="6109538at2759"/>
<evidence type="ECO:0000313" key="4">
    <source>
        <dbReference type="EnsemblMetazoa" id="G31836.1:cds"/>
    </source>
</evidence>
<dbReference type="InterPro" id="IPR018247">
    <property type="entry name" value="EF_Hand_1_Ca_BS"/>
</dbReference>
<dbReference type="PROSITE" id="PS00018">
    <property type="entry name" value="EF_HAND_1"/>
    <property type="match status" value="1"/>
</dbReference>
<keyword evidence="2" id="KW-0472">Membrane</keyword>
<keyword evidence="1" id="KW-0106">Calcium</keyword>
<protein>
    <recommendedName>
        <fullName evidence="3">EF-hand domain-containing protein</fullName>
    </recommendedName>
</protein>
<sequence>MDVFSVHHGKARNSVSPGDGLLVKYPRLPPIVPVDELTDRVDPPSYRSLFEIATNNNSRSPIYQESPPSFWERQGCLCEKNKCIKNLKSALLFVTGLVYTLQGFINIDNCPLESSLPKVIGIEGVSLFVYMIIQTILHSLSSNTRPTVRRSEEDIYSKQQTYFMFTIFFAIYVVYLYLLWIIGCSLVFELPEDSIDRSRKLAGIALNESWYCDATFYDSAYYSRIVQTVIMVLIGLIILYYWMSVNPSENQKFLKNKWKAWFEILDHDKDGVITEHDMMKTNEKLESIRIYLRQRHSPIDPRKAQLWWFSYIFRKGTNGISFEQFANSHDDFNSTYANSFEFESYIRRCITDFFDFFSTHEQGRNHIMEDEKFVNFWHIIAGIPENQSRDHLVHFPKLLTTGDLMYAWIGFLKESSRFPGKFYQSQAVYKLLKPDK</sequence>
<keyword evidence="5" id="KW-1185">Reference proteome</keyword>
<reference evidence="4" key="1">
    <citation type="submission" date="2022-08" db="UniProtKB">
        <authorList>
            <consortium name="EnsemblMetazoa"/>
        </authorList>
    </citation>
    <scope>IDENTIFICATION</scope>
    <source>
        <strain evidence="4">05x7-T-G4-1.051#20</strain>
    </source>
</reference>
<dbReference type="OMA" id="STHEQGR"/>
<evidence type="ECO:0000256" key="1">
    <source>
        <dbReference type="ARBA" id="ARBA00022837"/>
    </source>
</evidence>
<keyword evidence="2" id="KW-0812">Transmembrane</keyword>
<dbReference type="GO" id="GO:0005509">
    <property type="term" value="F:calcium ion binding"/>
    <property type="evidence" value="ECO:0007669"/>
    <property type="project" value="InterPro"/>
</dbReference>
<dbReference type="AlphaFoldDB" id="A0A8W8M8D1"/>
<evidence type="ECO:0000259" key="3">
    <source>
        <dbReference type="PROSITE" id="PS50222"/>
    </source>
</evidence>
<dbReference type="InterPro" id="IPR002048">
    <property type="entry name" value="EF_hand_dom"/>
</dbReference>
<feature type="transmembrane region" description="Helical" evidence="2">
    <location>
        <begin position="161"/>
        <end position="188"/>
    </location>
</feature>
<evidence type="ECO:0000256" key="2">
    <source>
        <dbReference type="SAM" id="Phobius"/>
    </source>
</evidence>
<feature type="transmembrane region" description="Helical" evidence="2">
    <location>
        <begin position="119"/>
        <end position="140"/>
    </location>
</feature>
<dbReference type="SUPFAM" id="SSF47473">
    <property type="entry name" value="EF-hand"/>
    <property type="match status" value="1"/>
</dbReference>
<dbReference type="InterPro" id="IPR011992">
    <property type="entry name" value="EF-hand-dom_pair"/>
</dbReference>
<keyword evidence="2" id="KW-1133">Transmembrane helix</keyword>
<dbReference type="EnsemblMetazoa" id="G31836.1">
    <property type="protein sequence ID" value="G31836.1:cds"/>
    <property type="gene ID" value="G31836"/>
</dbReference>
<dbReference type="Gene3D" id="1.10.238.10">
    <property type="entry name" value="EF-hand"/>
    <property type="match status" value="1"/>
</dbReference>
<organism evidence="4 5">
    <name type="scientific">Magallana gigas</name>
    <name type="common">Pacific oyster</name>
    <name type="synonym">Crassostrea gigas</name>
    <dbReference type="NCBI Taxonomy" id="29159"/>
    <lineage>
        <taxon>Eukaryota</taxon>
        <taxon>Metazoa</taxon>
        <taxon>Spiralia</taxon>
        <taxon>Lophotrochozoa</taxon>
        <taxon>Mollusca</taxon>
        <taxon>Bivalvia</taxon>
        <taxon>Autobranchia</taxon>
        <taxon>Pteriomorphia</taxon>
        <taxon>Ostreida</taxon>
        <taxon>Ostreoidea</taxon>
        <taxon>Ostreidae</taxon>
        <taxon>Magallana</taxon>
    </lineage>
</organism>